<name>A0ABZ3J4F4_SPOA4</name>
<dbReference type="RefSeq" id="WP_093795624.1">
    <property type="nucleotide sequence ID" value="NZ_CP155571.1"/>
</dbReference>
<keyword evidence="7" id="KW-1185">Reference proteome</keyword>
<dbReference type="SUPFAM" id="SSF54862">
    <property type="entry name" value="4Fe-4S ferredoxins"/>
    <property type="match status" value="1"/>
</dbReference>
<dbReference type="Proteomes" id="UP000216052">
    <property type="component" value="Chromosome"/>
</dbReference>
<dbReference type="EMBL" id="CP155571">
    <property type="protein sequence ID" value="XFO73247.1"/>
    <property type="molecule type" value="Genomic_DNA"/>
</dbReference>
<reference evidence="6" key="1">
    <citation type="submission" date="2024-05" db="EMBL/GenBank/DDBJ databases">
        <title>Isolation and characterization of Sporomusa carbonis sp. nov., a carboxydotrophic hydrogenogen in the genus of Sporomusa isolated from a charcoal burning pile.</title>
        <authorList>
            <person name="Boeer T."/>
            <person name="Rosenbaum F."/>
            <person name="Eysell L."/>
            <person name="Mueller V."/>
            <person name="Daniel R."/>
            <person name="Poehlein A."/>
        </authorList>
    </citation>
    <scope>NUCLEOTIDE SEQUENCE [LARGE SCALE GENOMIC DNA]</scope>
    <source>
        <strain evidence="6">DSM 3132</strain>
    </source>
</reference>
<sequence>MAHGLLIDYQYCSGCHTCEVACQQEHGYDAKTLGIEIKTLGPTQLENQKWQYDFIPTPTALCDHCQNRVEKGKVPSCVKHCQAGCMSFGEVTDLAKKINREKMVLFSLK</sequence>
<evidence type="ECO:0008006" key="8">
    <source>
        <dbReference type="Google" id="ProtNLM"/>
    </source>
</evidence>
<dbReference type="PANTHER" id="PTHR43545:SF4">
    <property type="entry name" value="IRON-SULFUR PROTEIN"/>
    <property type="match status" value="1"/>
</dbReference>
<dbReference type="InterPro" id="IPR051555">
    <property type="entry name" value="FDH_Electron_Transfer_Unit"/>
</dbReference>
<evidence type="ECO:0000256" key="5">
    <source>
        <dbReference type="ARBA" id="ARBA00023014"/>
    </source>
</evidence>
<dbReference type="Gene3D" id="3.30.70.20">
    <property type="match status" value="1"/>
</dbReference>
<keyword evidence="3" id="KW-0677">Repeat</keyword>
<evidence type="ECO:0000313" key="6">
    <source>
        <dbReference type="EMBL" id="XFO73247.1"/>
    </source>
</evidence>
<keyword evidence="5" id="KW-0411">Iron-sulfur</keyword>
<evidence type="ECO:0000256" key="1">
    <source>
        <dbReference type="ARBA" id="ARBA00022485"/>
    </source>
</evidence>
<gene>
    <name evidence="6" type="ORF">SPACI_033330</name>
</gene>
<organism evidence="6 7">
    <name type="scientific">Sporomusa acidovorans (strain ATCC 49682 / DSM 3132 / Mol)</name>
    <dbReference type="NCBI Taxonomy" id="1123286"/>
    <lineage>
        <taxon>Bacteria</taxon>
        <taxon>Bacillati</taxon>
        <taxon>Bacillota</taxon>
        <taxon>Negativicutes</taxon>
        <taxon>Selenomonadales</taxon>
        <taxon>Sporomusaceae</taxon>
        <taxon>Sporomusa</taxon>
    </lineage>
</organism>
<evidence type="ECO:0000256" key="4">
    <source>
        <dbReference type="ARBA" id="ARBA00023004"/>
    </source>
</evidence>
<keyword evidence="2" id="KW-0479">Metal-binding</keyword>
<evidence type="ECO:0000256" key="3">
    <source>
        <dbReference type="ARBA" id="ARBA00022737"/>
    </source>
</evidence>
<keyword evidence="1" id="KW-0004">4Fe-4S</keyword>
<evidence type="ECO:0000256" key="2">
    <source>
        <dbReference type="ARBA" id="ARBA00022723"/>
    </source>
</evidence>
<evidence type="ECO:0000313" key="7">
    <source>
        <dbReference type="Proteomes" id="UP000216052"/>
    </source>
</evidence>
<protein>
    <recommendedName>
        <fullName evidence="8">Hydrogenase 2 protein HybA</fullName>
    </recommendedName>
</protein>
<dbReference type="PANTHER" id="PTHR43545">
    <property type="entry name" value="FORMATE DEHYDROGENASE, NITRATE-INDUCIBLE, IRON-SULFUR SUBUNIT"/>
    <property type="match status" value="1"/>
</dbReference>
<keyword evidence="4" id="KW-0408">Iron</keyword>
<proteinExistence type="predicted"/>
<accession>A0ABZ3J4F4</accession>